<organism evidence="1 2">
    <name type="scientific">Galerina marginata (strain CBS 339.88)</name>
    <dbReference type="NCBI Taxonomy" id="685588"/>
    <lineage>
        <taxon>Eukaryota</taxon>
        <taxon>Fungi</taxon>
        <taxon>Dikarya</taxon>
        <taxon>Basidiomycota</taxon>
        <taxon>Agaricomycotina</taxon>
        <taxon>Agaricomycetes</taxon>
        <taxon>Agaricomycetidae</taxon>
        <taxon>Agaricales</taxon>
        <taxon>Agaricineae</taxon>
        <taxon>Strophariaceae</taxon>
        <taxon>Galerina</taxon>
    </lineage>
</organism>
<dbReference type="AlphaFoldDB" id="A0A067TL63"/>
<dbReference type="STRING" id="685588.A0A067TL63"/>
<accession>A0A067TL63</accession>
<dbReference type="OrthoDB" id="2104739at2759"/>
<keyword evidence="2" id="KW-1185">Reference proteome</keyword>
<evidence type="ECO:0000313" key="1">
    <source>
        <dbReference type="EMBL" id="KDR83077.1"/>
    </source>
</evidence>
<evidence type="ECO:0008006" key="3">
    <source>
        <dbReference type="Google" id="ProtNLM"/>
    </source>
</evidence>
<reference evidence="2" key="1">
    <citation type="journal article" date="2014" name="Proc. Natl. Acad. Sci. U.S.A.">
        <title>Extensive sampling of basidiomycete genomes demonstrates inadequacy of the white-rot/brown-rot paradigm for wood decay fungi.</title>
        <authorList>
            <person name="Riley R."/>
            <person name="Salamov A.A."/>
            <person name="Brown D.W."/>
            <person name="Nagy L.G."/>
            <person name="Floudas D."/>
            <person name="Held B.W."/>
            <person name="Levasseur A."/>
            <person name="Lombard V."/>
            <person name="Morin E."/>
            <person name="Otillar R."/>
            <person name="Lindquist E.A."/>
            <person name="Sun H."/>
            <person name="LaButti K.M."/>
            <person name="Schmutz J."/>
            <person name="Jabbour D."/>
            <person name="Luo H."/>
            <person name="Baker S.E."/>
            <person name="Pisabarro A.G."/>
            <person name="Walton J.D."/>
            <person name="Blanchette R.A."/>
            <person name="Henrissat B."/>
            <person name="Martin F."/>
            <person name="Cullen D."/>
            <person name="Hibbett D.S."/>
            <person name="Grigoriev I.V."/>
        </authorList>
    </citation>
    <scope>NUCLEOTIDE SEQUENCE [LARGE SCALE GENOMIC DNA]</scope>
    <source>
        <strain evidence="2">CBS 339.88</strain>
    </source>
</reference>
<dbReference type="EMBL" id="KL142369">
    <property type="protein sequence ID" value="KDR83077.1"/>
    <property type="molecule type" value="Genomic_DNA"/>
</dbReference>
<name>A0A067TL63_GALM3</name>
<sequence>MTSLPANVPERLQSNPHAVSAYNICLEREVSLQLAVDNGDNIGKDLIYIRILGYLIIYVPTPTALHTIVVEVVSARENRAIFDLGQMYYDHYLRAFRANKSQAPTPSNHSSRRSESFDTVADMVGDTLTSAPQSHATAKKHALFRDGYRCVITGSYDQPSVLTIQELRKKFEVEPGFRKMERTQCAHIFAESTNADIEPGSDKRLYPATMWALMERLGYTRLPEELNGPNIHRLENVMTAALEFHSDFDLLMVWLVATDVENKYKIEAADPLVQRQYPEFVTFTTPDSLRFPVPSPTYLAIHAACAKVAHLSGAVACIDELDRDLDDSTTLDPNGASGELLDHAIAKLQIAQLNTQSLLE</sequence>
<dbReference type="Proteomes" id="UP000027222">
    <property type="component" value="Unassembled WGS sequence"/>
</dbReference>
<dbReference type="HOGENOM" id="CLU_049186_1_0_1"/>
<proteinExistence type="predicted"/>
<gene>
    <name evidence="1" type="ORF">GALMADRAFT_221057</name>
</gene>
<protein>
    <recommendedName>
        <fullName evidence="3">HNH nuclease domain-containing protein</fullName>
    </recommendedName>
</protein>
<evidence type="ECO:0000313" key="2">
    <source>
        <dbReference type="Proteomes" id="UP000027222"/>
    </source>
</evidence>